<dbReference type="InterPro" id="IPR027417">
    <property type="entry name" value="P-loop_NTPase"/>
</dbReference>
<feature type="domain" description="DNA2/NAM7 helicase helicase" evidence="20">
    <location>
        <begin position="45"/>
        <end position="141"/>
    </location>
</feature>
<keyword evidence="6 19" id="KW-0479">Metal-binding</keyword>
<comment type="cofactor">
    <cofactor evidence="1">
        <name>[4Fe-4S] cluster</name>
        <dbReference type="ChEBI" id="CHEBI:49883"/>
    </cofactor>
</comment>
<keyword evidence="4 19" id="KW-0235">DNA replication</keyword>
<keyword evidence="5 19" id="KW-0540">Nuclease</keyword>
<dbReference type="InterPro" id="IPR047187">
    <property type="entry name" value="SF1_C_Upf1"/>
</dbReference>
<name>A0A0B6ZZJ2_9EUPU</name>
<comment type="subcellular location">
    <subcellularLocation>
        <location evidence="19">Nucleus</location>
    </subcellularLocation>
    <subcellularLocation>
        <location evidence="19">Chromosome</location>
    </subcellularLocation>
</comment>
<evidence type="ECO:0000256" key="12">
    <source>
        <dbReference type="ARBA" id="ARBA00023004"/>
    </source>
</evidence>
<keyword evidence="12 19" id="KW-0408">Iron</keyword>
<reference evidence="22" key="1">
    <citation type="submission" date="2014-12" db="EMBL/GenBank/DDBJ databases">
        <title>Insight into the proteome of Arion vulgaris.</title>
        <authorList>
            <person name="Aradska J."/>
            <person name="Bulat T."/>
            <person name="Smidak R."/>
            <person name="Sarate P."/>
            <person name="Gangsoo J."/>
            <person name="Sialana F."/>
            <person name="Bilban M."/>
            <person name="Lubec G."/>
        </authorList>
    </citation>
    <scope>NUCLEOTIDE SEQUENCE</scope>
    <source>
        <tissue evidence="22">Skin</tissue>
    </source>
</reference>
<evidence type="ECO:0000256" key="14">
    <source>
        <dbReference type="ARBA" id="ARBA00023125"/>
    </source>
</evidence>
<comment type="similarity">
    <text evidence="2 19">Belongs to the DNA2/NAM7 helicase family.</text>
</comment>
<dbReference type="CDD" id="cd18808">
    <property type="entry name" value="SF1_C_Upf1"/>
    <property type="match status" value="1"/>
</dbReference>
<comment type="function">
    <text evidence="19">Key enzyme involved in DNA replication and DNA repair. Involved in Okazaki fragments processing by cleaving long flaps that escape FEN1: flaps that are longer than 27 nucleotides are coated by replication protein A complex (RPA), leading to recruit DNA2 which cleaves the flap until it is too short to bind RPA and becomes a substrate for FEN1. Also involved in 5'-end resection of DNA during double-strand break (DSB) repair by mediating the cleavage of 5'-ssDNA.</text>
</comment>
<dbReference type="Pfam" id="PF13086">
    <property type="entry name" value="AAA_11"/>
    <property type="match status" value="2"/>
</dbReference>
<dbReference type="EC" id="3.1.-.-" evidence="19"/>
<dbReference type="PANTHER" id="PTHR10887">
    <property type="entry name" value="DNA2/NAM7 HELICASE FAMILY"/>
    <property type="match status" value="1"/>
</dbReference>
<evidence type="ECO:0000256" key="18">
    <source>
        <dbReference type="ARBA" id="ARBA00047995"/>
    </source>
</evidence>
<keyword evidence="14 19" id="KW-0238">DNA-binding</keyword>
<keyword evidence="3 19" id="KW-0004">4Fe-4S</keyword>
<keyword evidence="13 19" id="KW-0411">Iron-sulfur</keyword>
<dbReference type="GO" id="GO:0071932">
    <property type="term" value="P:replication fork reversal"/>
    <property type="evidence" value="ECO:0007669"/>
    <property type="project" value="TreeGrafter"/>
</dbReference>
<dbReference type="GO" id="GO:0003677">
    <property type="term" value="F:DNA binding"/>
    <property type="evidence" value="ECO:0007669"/>
    <property type="project" value="UniProtKB-UniRule"/>
</dbReference>
<keyword evidence="8 19" id="KW-0227">DNA damage</keyword>
<gene>
    <name evidence="22" type="primary">ORF88169</name>
</gene>
<dbReference type="PANTHER" id="PTHR10887:SF433">
    <property type="entry name" value="DNA REPLICATION ATP-DEPENDENT HELICASE_NUCLEASE DNA2"/>
    <property type="match status" value="1"/>
</dbReference>
<sequence length="456" mass="51192">MSRLMEPNPRATCLRSLIISLRPPEFDLKLSKACIQKVKTVFKPLNKQQRTAILKVLMSKDYVLIKGFPGTGKTATIVALVKILCLTKQTVLLTSYTHSAVDNILLKLKEDGIPFLRLGRRSSIHPLIVSHSAEEVLTSSTTINSVQDLKRFYDSYDVIATSALGVNHPIFNHRKFDVCIVDEASQVLQPACLGPLFHCHKFVLVGDPKQLPPVVKSREARNLGLDESLFTRLENNGATYDLCLQYRMNRVIMELSNFLVYDGKLQYGNMAVAEQCCKMDQSHILDAPTWMKDLLSSDLDKSIVFLDTQLIHAVEISSGKGVTNEVEADLVMAILKAIVKGNVAGYDVGVISPYRSQVKLIKQKVHDCDMTDVEVNTVDQYQGRDKSIIIISFVRTHDDNAGELLKDLRRLNVALTRARHKLILIGNAKALKIYEHMAKILNRLEETKNIIQITEL</sequence>
<accession>A0A0B6ZZJ2</accession>
<dbReference type="GO" id="GO:0005634">
    <property type="term" value="C:nucleus"/>
    <property type="evidence" value="ECO:0007669"/>
    <property type="project" value="UniProtKB-SubCell"/>
</dbReference>
<dbReference type="EMBL" id="HACG01026897">
    <property type="protein sequence ID" value="CEK73762.1"/>
    <property type="molecule type" value="Transcribed_RNA"/>
</dbReference>
<evidence type="ECO:0000256" key="4">
    <source>
        <dbReference type="ARBA" id="ARBA00022705"/>
    </source>
</evidence>
<evidence type="ECO:0000256" key="11">
    <source>
        <dbReference type="ARBA" id="ARBA00022840"/>
    </source>
</evidence>
<keyword evidence="16 19" id="KW-0539">Nucleus</keyword>
<feature type="domain" description="DNA2/NAM7 helicase helicase" evidence="20">
    <location>
        <begin position="150"/>
        <end position="218"/>
    </location>
</feature>
<evidence type="ECO:0000256" key="3">
    <source>
        <dbReference type="ARBA" id="ARBA00022485"/>
    </source>
</evidence>
<dbReference type="GO" id="GO:0005524">
    <property type="term" value="F:ATP binding"/>
    <property type="evidence" value="ECO:0007669"/>
    <property type="project" value="UniProtKB-UniRule"/>
</dbReference>
<dbReference type="FunFam" id="3.40.50.300:FF:000721">
    <property type="entry name" value="DNA replication ATP-dependent helicase/nuclease DNA2"/>
    <property type="match status" value="1"/>
</dbReference>
<keyword evidence="9 19" id="KW-0378">Hydrolase</keyword>
<evidence type="ECO:0000256" key="7">
    <source>
        <dbReference type="ARBA" id="ARBA00022741"/>
    </source>
</evidence>
<dbReference type="AlphaFoldDB" id="A0A0B6ZZJ2"/>
<dbReference type="GO" id="GO:0006281">
    <property type="term" value="P:DNA repair"/>
    <property type="evidence" value="ECO:0007669"/>
    <property type="project" value="UniProtKB-KW"/>
</dbReference>
<evidence type="ECO:0000256" key="15">
    <source>
        <dbReference type="ARBA" id="ARBA00023204"/>
    </source>
</evidence>
<keyword evidence="11 19" id="KW-0067">ATP-binding</keyword>
<keyword evidence="10 19" id="KW-0347">Helicase</keyword>
<keyword evidence="17 19" id="KW-0511">Multifunctional enzyme</keyword>
<dbReference type="GO" id="GO:0017116">
    <property type="term" value="F:single-stranded DNA helicase activity"/>
    <property type="evidence" value="ECO:0007669"/>
    <property type="project" value="UniProtKB-UniRule"/>
</dbReference>
<evidence type="ECO:0000256" key="13">
    <source>
        <dbReference type="ARBA" id="ARBA00023014"/>
    </source>
</evidence>
<evidence type="ECO:0000256" key="19">
    <source>
        <dbReference type="RuleBase" id="RU367041"/>
    </source>
</evidence>
<dbReference type="GO" id="GO:0033567">
    <property type="term" value="P:DNA replication, Okazaki fragment processing"/>
    <property type="evidence" value="ECO:0007669"/>
    <property type="project" value="UniProtKB-UniRule"/>
</dbReference>
<evidence type="ECO:0000256" key="8">
    <source>
        <dbReference type="ARBA" id="ARBA00022763"/>
    </source>
</evidence>
<dbReference type="CDD" id="cd18041">
    <property type="entry name" value="DEXXQc_DNA2"/>
    <property type="match status" value="1"/>
</dbReference>
<evidence type="ECO:0000259" key="20">
    <source>
        <dbReference type="Pfam" id="PF13086"/>
    </source>
</evidence>
<dbReference type="GO" id="GO:0051539">
    <property type="term" value="F:4 iron, 4 sulfur cluster binding"/>
    <property type="evidence" value="ECO:0007669"/>
    <property type="project" value="UniProtKB-UniRule"/>
</dbReference>
<organism evidence="22">
    <name type="scientific">Arion vulgaris</name>
    <dbReference type="NCBI Taxonomy" id="1028688"/>
    <lineage>
        <taxon>Eukaryota</taxon>
        <taxon>Metazoa</taxon>
        <taxon>Spiralia</taxon>
        <taxon>Lophotrochozoa</taxon>
        <taxon>Mollusca</taxon>
        <taxon>Gastropoda</taxon>
        <taxon>Heterobranchia</taxon>
        <taxon>Euthyneura</taxon>
        <taxon>Panpulmonata</taxon>
        <taxon>Eupulmonata</taxon>
        <taxon>Stylommatophora</taxon>
        <taxon>Helicina</taxon>
        <taxon>Arionoidea</taxon>
        <taxon>Arionidae</taxon>
        <taxon>Arion</taxon>
    </lineage>
</organism>
<evidence type="ECO:0000256" key="5">
    <source>
        <dbReference type="ARBA" id="ARBA00022722"/>
    </source>
</evidence>
<evidence type="ECO:0000256" key="9">
    <source>
        <dbReference type="ARBA" id="ARBA00022801"/>
    </source>
</evidence>
<dbReference type="GO" id="GO:0046872">
    <property type="term" value="F:metal ion binding"/>
    <property type="evidence" value="ECO:0007669"/>
    <property type="project" value="UniProtKB-UniRule"/>
</dbReference>
<dbReference type="GO" id="GO:0005737">
    <property type="term" value="C:cytoplasm"/>
    <property type="evidence" value="ECO:0007669"/>
    <property type="project" value="TreeGrafter"/>
</dbReference>
<protein>
    <recommendedName>
        <fullName evidence="19">DNA replication ATP-dependent helicase/nuclease</fullName>
        <ecNumber evidence="19">3.1.-.-</ecNumber>
        <ecNumber evidence="19">3.6.4.12</ecNumber>
    </recommendedName>
</protein>
<evidence type="ECO:0000256" key="10">
    <source>
        <dbReference type="ARBA" id="ARBA00022806"/>
    </source>
</evidence>
<dbReference type="GO" id="GO:0017108">
    <property type="term" value="F:5'-flap endonuclease activity"/>
    <property type="evidence" value="ECO:0007669"/>
    <property type="project" value="UniProtKB-UniRule"/>
</dbReference>
<dbReference type="InterPro" id="IPR045055">
    <property type="entry name" value="DNA2/NAM7-like"/>
</dbReference>
<feature type="domain" description="DNA2/NAM7 helicase-like C-terminal" evidence="21">
    <location>
        <begin position="225"/>
        <end position="429"/>
    </location>
</feature>
<dbReference type="Gene3D" id="3.40.50.300">
    <property type="entry name" value="P-loop containing nucleotide triphosphate hydrolases"/>
    <property type="match status" value="3"/>
</dbReference>
<dbReference type="InterPro" id="IPR041679">
    <property type="entry name" value="DNA2/NAM7-like_C"/>
</dbReference>
<evidence type="ECO:0000256" key="17">
    <source>
        <dbReference type="ARBA" id="ARBA00023268"/>
    </source>
</evidence>
<keyword evidence="7 19" id="KW-0547">Nucleotide-binding</keyword>
<dbReference type="Pfam" id="PF13087">
    <property type="entry name" value="AAA_12"/>
    <property type="match status" value="1"/>
</dbReference>
<dbReference type="EC" id="3.6.4.12" evidence="19"/>
<dbReference type="InterPro" id="IPR041677">
    <property type="entry name" value="DNA2/NAM7_AAA_11"/>
</dbReference>
<proteinExistence type="inferred from homology"/>
<evidence type="ECO:0000259" key="21">
    <source>
        <dbReference type="Pfam" id="PF13087"/>
    </source>
</evidence>
<dbReference type="InterPro" id="IPR026851">
    <property type="entry name" value="Dna2/JHS1_DEXXQ-box"/>
</dbReference>
<dbReference type="SUPFAM" id="SSF52540">
    <property type="entry name" value="P-loop containing nucleoside triphosphate hydrolases"/>
    <property type="match status" value="1"/>
</dbReference>
<evidence type="ECO:0000313" key="22">
    <source>
        <dbReference type="EMBL" id="CEK73762.1"/>
    </source>
</evidence>
<evidence type="ECO:0000256" key="2">
    <source>
        <dbReference type="ARBA" id="ARBA00007913"/>
    </source>
</evidence>
<evidence type="ECO:0000256" key="1">
    <source>
        <dbReference type="ARBA" id="ARBA00001966"/>
    </source>
</evidence>
<evidence type="ECO:0000256" key="6">
    <source>
        <dbReference type="ARBA" id="ARBA00022723"/>
    </source>
</evidence>
<dbReference type="GO" id="GO:0005694">
    <property type="term" value="C:chromosome"/>
    <property type="evidence" value="ECO:0007669"/>
    <property type="project" value="UniProtKB-SubCell"/>
</dbReference>
<keyword evidence="15 19" id="KW-0234">DNA repair</keyword>
<keyword evidence="19" id="KW-0158">Chromosome</keyword>
<comment type="catalytic activity">
    <reaction evidence="18 19">
        <text>ATP + H2O = ADP + phosphate + H(+)</text>
        <dbReference type="Rhea" id="RHEA:13065"/>
        <dbReference type="ChEBI" id="CHEBI:15377"/>
        <dbReference type="ChEBI" id="CHEBI:15378"/>
        <dbReference type="ChEBI" id="CHEBI:30616"/>
        <dbReference type="ChEBI" id="CHEBI:43474"/>
        <dbReference type="ChEBI" id="CHEBI:456216"/>
        <dbReference type="EC" id="3.6.4.12"/>
    </reaction>
</comment>
<evidence type="ECO:0000256" key="16">
    <source>
        <dbReference type="ARBA" id="ARBA00023242"/>
    </source>
</evidence>